<feature type="compositionally biased region" description="Polar residues" evidence="1">
    <location>
        <begin position="96"/>
        <end position="108"/>
    </location>
</feature>
<evidence type="ECO:0000256" key="1">
    <source>
        <dbReference type="SAM" id="MobiDB-lite"/>
    </source>
</evidence>
<evidence type="ECO:0000313" key="3">
    <source>
        <dbReference type="Proteomes" id="UP000553632"/>
    </source>
</evidence>
<reference evidence="2 3" key="1">
    <citation type="submission" date="2020-04" db="EMBL/GenBank/DDBJ databases">
        <title>Perkinsus olseni comparative genomics.</title>
        <authorList>
            <person name="Bogema D.R."/>
        </authorList>
    </citation>
    <scope>NUCLEOTIDE SEQUENCE [LARGE SCALE GENOMIC DNA]</scope>
    <source>
        <strain evidence="2 3">ATCC PRA-207</strain>
    </source>
</reference>
<accession>A0A7J6RT06</accession>
<feature type="non-terminal residue" evidence="2">
    <location>
        <position position="1"/>
    </location>
</feature>
<dbReference type="EMBL" id="JABANO010023228">
    <property type="protein sequence ID" value="KAF4723874.1"/>
    <property type="molecule type" value="Genomic_DNA"/>
</dbReference>
<proteinExistence type="predicted"/>
<comment type="caution">
    <text evidence="2">The sequence shown here is derived from an EMBL/GenBank/DDBJ whole genome shotgun (WGS) entry which is preliminary data.</text>
</comment>
<keyword evidence="3" id="KW-1185">Reference proteome</keyword>
<dbReference type="AlphaFoldDB" id="A0A7J6RT06"/>
<organism evidence="2 3">
    <name type="scientific">Perkinsus olseni</name>
    <name type="common">Perkinsus atlanticus</name>
    <dbReference type="NCBI Taxonomy" id="32597"/>
    <lineage>
        <taxon>Eukaryota</taxon>
        <taxon>Sar</taxon>
        <taxon>Alveolata</taxon>
        <taxon>Perkinsozoa</taxon>
        <taxon>Perkinsea</taxon>
        <taxon>Perkinsida</taxon>
        <taxon>Perkinsidae</taxon>
        <taxon>Perkinsus</taxon>
    </lineage>
</organism>
<sequence>PATASVLVSGETRRLSTKDLGEPSKIRSDRSAMRGIDGIEHVASSENVNDHCEGADHEWAFLARREETEGLESRTRLESAVQGFVLSPREAGGQFASETGGSSGSGPRQQYLHAPNL</sequence>
<feature type="region of interest" description="Disordered" evidence="1">
    <location>
        <begin position="1"/>
        <end position="25"/>
    </location>
</feature>
<dbReference type="Proteomes" id="UP000553632">
    <property type="component" value="Unassembled WGS sequence"/>
</dbReference>
<gene>
    <name evidence="2" type="ORF">FOZ63_021160</name>
</gene>
<name>A0A7J6RT06_PEROL</name>
<evidence type="ECO:0000313" key="2">
    <source>
        <dbReference type="EMBL" id="KAF4723874.1"/>
    </source>
</evidence>
<feature type="non-terminal residue" evidence="2">
    <location>
        <position position="117"/>
    </location>
</feature>
<feature type="compositionally biased region" description="Basic and acidic residues" evidence="1">
    <location>
        <begin position="11"/>
        <end position="25"/>
    </location>
</feature>
<protein>
    <submittedName>
        <fullName evidence="2">Uncharacterized protein</fullName>
    </submittedName>
</protein>
<feature type="region of interest" description="Disordered" evidence="1">
    <location>
        <begin position="88"/>
        <end position="117"/>
    </location>
</feature>